<dbReference type="Proteomes" id="UP000056732">
    <property type="component" value="Unassembled WGS sequence"/>
</dbReference>
<dbReference type="InterPro" id="IPR032774">
    <property type="entry name" value="WG_beta_rep"/>
</dbReference>
<dbReference type="Pfam" id="PF14903">
    <property type="entry name" value="WG_beta_rep"/>
    <property type="match status" value="2"/>
</dbReference>
<dbReference type="AlphaFoldDB" id="A0AAW3NGZ6"/>
<dbReference type="EMBL" id="LPDO01000005">
    <property type="protein sequence ID" value="KVT63142.1"/>
    <property type="molecule type" value="Genomic_DNA"/>
</dbReference>
<dbReference type="InterPro" id="IPR056724">
    <property type="entry name" value="DUF7822"/>
</dbReference>
<sequence>MAHRLYLYNLDDVGRTSAPCLGMVEWNYDFPTVLSPLLSSSPFLARNRCNDTGDADGLYADAAGGKALMARLYAFLERHAERLIDDPDAFREAKRKILAFLGNRAVHRYFHLDAWDVFNLSDETHAGQAQALLARIERDNARIRAAIDADDPALLDACEGLACEDVTSFRELINQPHYDYGWEPLTSIIYDEALVFEQDGRQGVMAVTGEVLAPARYDEIGEFDAWTDVAIVRQGDRYGHVDTTGREITPVRYEQVWAFWHGEFARVKRDGKFGVVDRHGVEVVPCRYAELTVLLHFGECCWAAREQALWGVVDPVGQWRLPAEFDAIDHSTGVIFATPAGRTVPDVYTRRLVRVGSAPQEEQVEVVEASDENGGKAFRYLLPQAGEDGVARSALVDENGHALIAPGAVDEIAPFALGLLLRFRRGGCWGIVDVDGVERCAARYESLSRAGVRDGWLAIGFRDGGAWVVHDDGGEVPLPPAVASELAGYEDASLFDDAQRRALARTASGGGC</sequence>
<gene>
    <name evidence="2" type="ORF">WK53_21975</name>
</gene>
<dbReference type="RefSeq" id="WP_059924973.1">
    <property type="nucleotide sequence ID" value="NZ_LPDO01000005.1"/>
</dbReference>
<name>A0AAW3NGZ6_9BURK</name>
<reference evidence="2 3" key="1">
    <citation type="submission" date="2015-11" db="EMBL/GenBank/DDBJ databases">
        <title>Expanding the genomic diversity of Burkholderia species for the development of highly accurate diagnostics.</title>
        <authorList>
            <person name="Sahl J."/>
            <person name="Keim P."/>
            <person name="Wagner D."/>
        </authorList>
    </citation>
    <scope>NUCLEOTIDE SEQUENCE [LARGE SCALE GENOMIC DNA]</scope>
    <source>
        <strain evidence="2 3">MSMB1137WGS</strain>
    </source>
</reference>
<evidence type="ECO:0000313" key="2">
    <source>
        <dbReference type="EMBL" id="KVT63142.1"/>
    </source>
</evidence>
<organism evidence="2 3">
    <name type="scientific">Burkholderia ubonensis</name>
    <dbReference type="NCBI Taxonomy" id="101571"/>
    <lineage>
        <taxon>Bacteria</taxon>
        <taxon>Pseudomonadati</taxon>
        <taxon>Pseudomonadota</taxon>
        <taxon>Betaproteobacteria</taxon>
        <taxon>Burkholderiales</taxon>
        <taxon>Burkholderiaceae</taxon>
        <taxon>Burkholderia</taxon>
        <taxon>Burkholderia cepacia complex</taxon>
    </lineage>
</organism>
<proteinExistence type="predicted"/>
<evidence type="ECO:0000313" key="3">
    <source>
        <dbReference type="Proteomes" id="UP000056732"/>
    </source>
</evidence>
<dbReference type="PANTHER" id="PTHR37841">
    <property type="entry name" value="GLR2918 PROTEIN"/>
    <property type="match status" value="1"/>
</dbReference>
<dbReference type="PANTHER" id="PTHR37841:SF1">
    <property type="entry name" value="DUF3298 DOMAIN-CONTAINING PROTEIN"/>
    <property type="match status" value="1"/>
</dbReference>
<dbReference type="Pfam" id="PF25135">
    <property type="entry name" value="DUF7822"/>
    <property type="match status" value="1"/>
</dbReference>
<accession>A0AAW3NGZ6</accession>
<comment type="caution">
    <text evidence="2">The sequence shown here is derived from an EMBL/GenBank/DDBJ whole genome shotgun (WGS) entry which is preliminary data.</text>
</comment>
<protein>
    <recommendedName>
        <fullName evidence="1">DUF7822 domain-containing protein</fullName>
    </recommendedName>
</protein>
<evidence type="ECO:0000259" key="1">
    <source>
        <dbReference type="Pfam" id="PF25135"/>
    </source>
</evidence>
<feature type="domain" description="DUF7822" evidence="1">
    <location>
        <begin position="15"/>
        <end position="148"/>
    </location>
</feature>